<evidence type="ECO:0000256" key="4">
    <source>
        <dbReference type="ARBA" id="ARBA00022989"/>
    </source>
</evidence>
<keyword evidence="4 7" id="KW-1133">Transmembrane helix</keyword>
<keyword evidence="5 7" id="KW-0472">Membrane</keyword>
<keyword evidence="3 7" id="KW-0812">Transmembrane</keyword>
<dbReference type="RefSeq" id="WP_095405633.1">
    <property type="nucleotide sequence ID" value="NZ_NOJZ02000003.1"/>
</dbReference>
<feature type="coiled-coil region" evidence="6">
    <location>
        <begin position="174"/>
        <end position="201"/>
    </location>
</feature>
<sequence length="290" mass="32832">MKLEKMGMRTIKTGIAVTTCVLIAKYLVENVFFSAIACIVSMQNTVKGSMKAGFNRVKGTIIGGVIGFLIALIKPGDPFLCGIGVMTTIYLCNIFNTKASVVVSAVTFLAIHLGDHAGNPMLYSINRVIDTSVGVVVGVLINYILVRPDYLESTVIEIEKVEKIVKNIMKLKIVNKEKVNIDKLSKQIQKLENIYSRLVEELHYTRSEIDTENIERSMDICREIYFHVQSIELLEKKLYLNKENHKNIRSLYKCDIVGWDINEDESPVFNYHLNKVVQEIIELNKIIKSN</sequence>
<dbReference type="PANTHER" id="PTHR40064:SF1">
    <property type="entry name" value="MEMBRANE PROTEIN"/>
    <property type="match status" value="1"/>
</dbReference>
<evidence type="ECO:0000256" key="3">
    <source>
        <dbReference type="ARBA" id="ARBA00022692"/>
    </source>
</evidence>
<feature type="transmembrane region" description="Helical" evidence="7">
    <location>
        <begin position="57"/>
        <end position="76"/>
    </location>
</feature>
<dbReference type="Pfam" id="PF06081">
    <property type="entry name" value="ArAE_1"/>
    <property type="match status" value="1"/>
</dbReference>
<dbReference type="GO" id="GO:0005886">
    <property type="term" value="C:plasma membrane"/>
    <property type="evidence" value="ECO:0007669"/>
    <property type="project" value="UniProtKB-SubCell"/>
</dbReference>
<name>A0A371IVA4_9FIRM</name>
<comment type="caution">
    <text evidence="8">The sequence shown here is derived from an EMBL/GenBank/DDBJ whole genome shotgun (WGS) entry which is preliminary data.</text>
</comment>
<dbReference type="Proteomes" id="UP000243494">
    <property type="component" value="Unassembled WGS sequence"/>
</dbReference>
<evidence type="ECO:0000256" key="7">
    <source>
        <dbReference type="SAM" id="Phobius"/>
    </source>
</evidence>
<evidence type="ECO:0000256" key="5">
    <source>
        <dbReference type="ARBA" id="ARBA00023136"/>
    </source>
</evidence>
<feature type="transmembrane region" description="Helical" evidence="7">
    <location>
        <begin position="88"/>
        <end position="113"/>
    </location>
</feature>
<keyword evidence="6" id="KW-0175">Coiled coil</keyword>
<accession>A0A371IVA4</accession>
<dbReference type="EMBL" id="NOJZ02000003">
    <property type="protein sequence ID" value="RDY24417.1"/>
    <property type="molecule type" value="Genomic_DNA"/>
</dbReference>
<keyword evidence="9" id="KW-1185">Reference proteome</keyword>
<organism evidence="8 9">
    <name type="scientific">Romboutsia maritimum</name>
    <dbReference type="NCBI Taxonomy" id="2020948"/>
    <lineage>
        <taxon>Bacteria</taxon>
        <taxon>Bacillati</taxon>
        <taxon>Bacillota</taxon>
        <taxon>Clostridia</taxon>
        <taxon>Peptostreptococcales</taxon>
        <taxon>Peptostreptococcaceae</taxon>
        <taxon>Romboutsia</taxon>
    </lineage>
</organism>
<dbReference type="PANTHER" id="PTHR40064">
    <property type="entry name" value="MEMBRANE PROTEIN-RELATED"/>
    <property type="match status" value="1"/>
</dbReference>
<dbReference type="AlphaFoldDB" id="A0A371IVA4"/>
<dbReference type="OrthoDB" id="1653617at2"/>
<evidence type="ECO:0000313" key="8">
    <source>
        <dbReference type="EMBL" id="RDY24417.1"/>
    </source>
</evidence>
<evidence type="ECO:0000256" key="2">
    <source>
        <dbReference type="ARBA" id="ARBA00022475"/>
    </source>
</evidence>
<gene>
    <name evidence="8" type="ORF">CHF27_003415</name>
</gene>
<evidence type="ECO:0000256" key="6">
    <source>
        <dbReference type="SAM" id="Coils"/>
    </source>
</evidence>
<proteinExistence type="predicted"/>
<keyword evidence="2" id="KW-1003">Cell membrane</keyword>
<protein>
    <submittedName>
        <fullName evidence="8">Aromatic acid exporter family protein</fullName>
    </submittedName>
</protein>
<reference evidence="8 9" key="1">
    <citation type="journal article" date="2017" name="Genome Announc.">
        <title>Draft Genome Sequence of Romboutsia maritimum sp. nov. Strain CCRI-22766(T), Isolated from Coastal Estuarine Mud.</title>
        <authorList>
            <person name="Maheux A.F."/>
            <person name="Boudreau D.K."/>
            <person name="Berube E."/>
            <person name="Boissinot M."/>
            <person name="Raymond F."/>
            <person name="Brodeur S."/>
            <person name="Corbeil J."/>
            <person name="Brightwell G."/>
            <person name="Broda D."/>
            <person name="Omar R.F."/>
            <person name="Bergeron M.G."/>
        </authorList>
    </citation>
    <scope>NUCLEOTIDE SEQUENCE [LARGE SCALE GENOMIC DNA]</scope>
    <source>
        <strain evidence="8 9">CCRI-22766</strain>
    </source>
</reference>
<evidence type="ECO:0000256" key="1">
    <source>
        <dbReference type="ARBA" id="ARBA00004651"/>
    </source>
</evidence>
<feature type="transmembrane region" description="Helical" evidence="7">
    <location>
        <begin position="125"/>
        <end position="145"/>
    </location>
</feature>
<evidence type="ECO:0000313" key="9">
    <source>
        <dbReference type="Proteomes" id="UP000243494"/>
    </source>
</evidence>
<comment type="subcellular location">
    <subcellularLocation>
        <location evidence="1">Cell membrane</location>
        <topology evidence="1">Multi-pass membrane protein</topology>
    </subcellularLocation>
</comment>
<dbReference type="InterPro" id="IPR010343">
    <property type="entry name" value="ArAE_1"/>
</dbReference>
<dbReference type="InterPro" id="IPR052984">
    <property type="entry name" value="UPF0421"/>
</dbReference>